<evidence type="ECO:0000256" key="1">
    <source>
        <dbReference type="SAM" id="MobiDB-lite"/>
    </source>
</evidence>
<accession>A0A8A1LYT1</accession>
<evidence type="ECO:0000313" key="3">
    <source>
        <dbReference type="Proteomes" id="UP000663671"/>
    </source>
</evidence>
<name>A0A8A1LYT1_AJECA</name>
<dbReference type="EMBL" id="CP069109">
    <property type="protein sequence ID" value="QSS59039.1"/>
    <property type="molecule type" value="Genomic_DNA"/>
</dbReference>
<dbReference type="Proteomes" id="UP000663671">
    <property type="component" value="Chromosome 2"/>
</dbReference>
<proteinExistence type="predicted"/>
<feature type="compositionally biased region" description="Polar residues" evidence="1">
    <location>
        <begin position="143"/>
        <end position="152"/>
    </location>
</feature>
<feature type="region of interest" description="Disordered" evidence="1">
    <location>
        <begin position="1"/>
        <end position="31"/>
    </location>
</feature>
<dbReference type="OrthoDB" id="2193432at2759"/>
<feature type="compositionally biased region" description="Low complexity" evidence="1">
    <location>
        <begin position="115"/>
        <end position="125"/>
    </location>
</feature>
<feature type="compositionally biased region" description="Pro residues" evidence="1">
    <location>
        <begin position="10"/>
        <end position="20"/>
    </location>
</feature>
<evidence type="ECO:0000313" key="2">
    <source>
        <dbReference type="EMBL" id="QSS59039.1"/>
    </source>
</evidence>
<reference evidence="2" key="1">
    <citation type="submission" date="2021-01" db="EMBL/GenBank/DDBJ databases">
        <title>Chromosome-level genome assembly of a human fungal pathogen reveals clustering of transcriptionally co-regulated genes.</title>
        <authorList>
            <person name="Voorhies M."/>
            <person name="Cohen S."/>
            <person name="Shea T.P."/>
            <person name="Petrus S."/>
            <person name="Munoz J.F."/>
            <person name="Poplawski S."/>
            <person name="Goldman W.E."/>
            <person name="Michael T."/>
            <person name="Cuomo C.A."/>
            <person name="Sil A."/>
            <person name="Beyhan S."/>
        </authorList>
    </citation>
    <scope>NUCLEOTIDE SEQUENCE</scope>
    <source>
        <strain evidence="2">WU24</strain>
    </source>
</reference>
<organism evidence="2 3">
    <name type="scientific">Ajellomyces capsulatus</name>
    <name type="common">Darling's disease fungus</name>
    <name type="synonym">Histoplasma capsulatum</name>
    <dbReference type="NCBI Taxonomy" id="5037"/>
    <lineage>
        <taxon>Eukaryota</taxon>
        <taxon>Fungi</taxon>
        <taxon>Dikarya</taxon>
        <taxon>Ascomycota</taxon>
        <taxon>Pezizomycotina</taxon>
        <taxon>Eurotiomycetes</taxon>
        <taxon>Eurotiomycetidae</taxon>
        <taxon>Onygenales</taxon>
        <taxon>Ajellomycetaceae</taxon>
        <taxon>Histoplasma</taxon>
    </lineage>
</organism>
<feature type="region of interest" description="Disordered" evidence="1">
    <location>
        <begin position="115"/>
        <end position="152"/>
    </location>
</feature>
<sequence length="152" mass="16793">MESSASSNQPNPPNNNPNNPPNQGSAAIPAAQQQNLIRTDQVQKLPHLTDAMKAANTQAVRSLWETINANAAGTPEYNAAHAKLAGISQTLMRQMKSFQYRQMQLQQQQKQMQQVQQQGQGQAQGKISYIRPRSTRHRLKLGHTSNGKVQGI</sequence>
<dbReference type="AlphaFoldDB" id="A0A8A1LYT1"/>
<protein>
    <submittedName>
        <fullName evidence="2">Transcription initiation factor TFIID subunit 12</fullName>
    </submittedName>
</protein>
<dbReference type="VEuPathDB" id="FungiDB:I7I51_08471"/>
<gene>
    <name evidence="2" type="primary">TAF12</name>
    <name evidence="2" type="ORF">I7I51_08471</name>
</gene>